<dbReference type="InterPro" id="IPR050386">
    <property type="entry name" value="Glycosyl_hydrolase_5"/>
</dbReference>
<dbReference type="EMBL" id="FN649758">
    <property type="protein sequence ID" value="CBJ27054.1"/>
    <property type="molecule type" value="Genomic_DNA"/>
</dbReference>
<evidence type="ECO:0000256" key="6">
    <source>
        <dbReference type="SAM" id="Phobius"/>
    </source>
</evidence>
<accession>D7G419</accession>
<evidence type="ECO:0000256" key="4">
    <source>
        <dbReference type="RuleBase" id="RU361153"/>
    </source>
</evidence>
<dbReference type="Proteomes" id="UP000002630">
    <property type="component" value="Linkage Group LG33"/>
</dbReference>
<feature type="compositionally biased region" description="Basic and acidic residues" evidence="5">
    <location>
        <begin position="35"/>
        <end position="45"/>
    </location>
</feature>
<dbReference type="EMBL" id="FN648752">
    <property type="protein sequence ID" value="CBJ27054.1"/>
    <property type="molecule type" value="Genomic_DNA"/>
</dbReference>
<dbReference type="PANTHER" id="PTHR31297:SF38">
    <property type="entry name" value="X8 DOMAIN-CONTAINING PROTEIN"/>
    <property type="match status" value="1"/>
</dbReference>
<keyword evidence="3 4" id="KW-0326">Glycosidase</keyword>
<keyword evidence="6" id="KW-1133">Transmembrane helix</keyword>
<evidence type="ECO:0000313" key="9">
    <source>
        <dbReference type="EMBL" id="CBJ27054.1"/>
    </source>
</evidence>
<keyword evidence="2 4" id="KW-0378">Hydrolase</keyword>
<evidence type="ECO:0000256" key="5">
    <source>
        <dbReference type="SAM" id="MobiDB-lite"/>
    </source>
</evidence>
<evidence type="ECO:0000256" key="2">
    <source>
        <dbReference type="ARBA" id="ARBA00022801"/>
    </source>
</evidence>
<dbReference type="InParanoid" id="D7G419"/>
<feature type="signal peptide" evidence="7">
    <location>
        <begin position="1"/>
        <end position="22"/>
    </location>
</feature>
<sequence>MTPRCSRVAALVLCTLIGPALGHMNSKVNLHSSSRRLEEDGRNESDSVNAKWQCEPSEDVNIKAANGYHLRGVNLGSWMVLEPWITPSMFFQFLGKEVTSEGEGSSQIGMDMYTFCQALGPEEGNKQLKRHWQTWVTEEDIAQLATVGVNTIRLPVGDWMYQPYGPYVGCTDGALEEVDRLFDLCRRYGIRVLLDIHAIANSQNGFDNSGQAMDIEWTTYSGNAVSGTATFVHWPYRAARWMGDWDRAAGEYTSKNESAIEFTLKVIQTMVDLYANETAVMGLQPVNEPWQFTPIDWLKDFYWDGYHIVREQAPHWLFLMHDSFNFDVNTWGDFMKNCPTIGLDTHIYQAWSPPGPQAGYLASACDAKNNIMAMEERGMPVIIGEWSLATDNCAMWLNGFQDNLPGFPQTTCRMVRCPLPYMGGEQPGAPVNPNMPPVGPFGTGSSTPSFGQCPIDAAWHAEDDFMTGPAYAKLHAFQGGHGWFFWNFKTELEVRWDYLAATDKGYFPYHVDNLELNEDVIDACNRFNGRYPVKGMPPGIFSQDASDHRHLGGVHIAMIITAFSLIVFAGFKALKNRRRRRGAAAGSGEWKRVCDSPAVEGQGEFTAPTMGYQTVQAQT</sequence>
<feature type="region of interest" description="Disordered" evidence="5">
    <location>
        <begin position="32"/>
        <end position="51"/>
    </location>
</feature>
<keyword evidence="6" id="KW-0472">Membrane</keyword>
<dbReference type="OrthoDB" id="417697at2759"/>
<dbReference type="eggNOG" id="ENOG502QPYU">
    <property type="taxonomic scope" value="Eukaryota"/>
</dbReference>
<evidence type="ECO:0000313" key="10">
    <source>
        <dbReference type="Proteomes" id="UP000002630"/>
    </source>
</evidence>
<dbReference type="GO" id="GO:0009986">
    <property type="term" value="C:cell surface"/>
    <property type="evidence" value="ECO:0007669"/>
    <property type="project" value="TreeGrafter"/>
</dbReference>
<dbReference type="SUPFAM" id="SSF51445">
    <property type="entry name" value="(Trans)glycosidases"/>
    <property type="match status" value="1"/>
</dbReference>
<dbReference type="GO" id="GO:0005576">
    <property type="term" value="C:extracellular region"/>
    <property type="evidence" value="ECO:0007669"/>
    <property type="project" value="TreeGrafter"/>
</dbReference>
<dbReference type="GO" id="GO:0009251">
    <property type="term" value="P:glucan catabolic process"/>
    <property type="evidence" value="ECO:0007669"/>
    <property type="project" value="TreeGrafter"/>
</dbReference>
<reference evidence="9 10" key="1">
    <citation type="journal article" date="2010" name="Nature">
        <title>The Ectocarpus genome and the independent evolution of multicellularity in brown algae.</title>
        <authorList>
            <person name="Cock J.M."/>
            <person name="Sterck L."/>
            <person name="Rouze P."/>
            <person name="Scornet D."/>
            <person name="Allen A.E."/>
            <person name="Amoutzias G."/>
            <person name="Anthouard V."/>
            <person name="Artiguenave F."/>
            <person name="Aury J.M."/>
            <person name="Badger J.H."/>
            <person name="Beszteri B."/>
            <person name="Billiau K."/>
            <person name="Bonnet E."/>
            <person name="Bothwell J.H."/>
            <person name="Bowler C."/>
            <person name="Boyen C."/>
            <person name="Brownlee C."/>
            <person name="Carrano C.J."/>
            <person name="Charrier B."/>
            <person name="Cho G.Y."/>
            <person name="Coelho S.M."/>
            <person name="Collen J."/>
            <person name="Corre E."/>
            <person name="Da Silva C."/>
            <person name="Delage L."/>
            <person name="Delaroque N."/>
            <person name="Dittami S.M."/>
            <person name="Doulbeau S."/>
            <person name="Elias M."/>
            <person name="Farnham G."/>
            <person name="Gachon C.M."/>
            <person name="Gschloessl B."/>
            <person name="Heesch S."/>
            <person name="Jabbari K."/>
            <person name="Jubin C."/>
            <person name="Kawai H."/>
            <person name="Kimura K."/>
            <person name="Kloareg B."/>
            <person name="Kupper F.C."/>
            <person name="Lang D."/>
            <person name="Le Bail A."/>
            <person name="Leblanc C."/>
            <person name="Lerouge P."/>
            <person name="Lohr M."/>
            <person name="Lopez P.J."/>
            <person name="Martens C."/>
            <person name="Maumus F."/>
            <person name="Michel G."/>
            <person name="Miranda-Saavedra D."/>
            <person name="Morales J."/>
            <person name="Moreau H."/>
            <person name="Motomura T."/>
            <person name="Nagasato C."/>
            <person name="Napoli C.A."/>
            <person name="Nelson D.R."/>
            <person name="Nyvall-Collen P."/>
            <person name="Peters A.F."/>
            <person name="Pommier C."/>
            <person name="Potin P."/>
            <person name="Poulain J."/>
            <person name="Quesneville H."/>
            <person name="Read B."/>
            <person name="Rensing S.A."/>
            <person name="Ritter A."/>
            <person name="Rousvoal S."/>
            <person name="Samanta M."/>
            <person name="Samson G."/>
            <person name="Schroeder D.C."/>
            <person name="Segurens B."/>
            <person name="Strittmatter M."/>
            <person name="Tonon T."/>
            <person name="Tregear J.W."/>
            <person name="Valentin K."/>
            <person name="von Dassow P."/>
            <person name="Yamagishi T."/>
            <person name="Van de Peer Y."/>
            <person name="Wincker P."/>
        </authorList>
    </citation>
    <scope>NUCLEOTIDE SEQUENCE [LARGE SCALE GENOMIC DNA]</scope>
    <source>
        <strain evidence="10">Ec32 / CCAP1310/4</strain>
    </source>
</reference>
<organism evidence="9 10">
    <name type="scientific">Ectocarpus siliculosus</name>
    <name type="common">Brown alga</name>
    <name type="synonym">Conferva siliculosa</name>
    <dbReference type="NCBI Taxonomy" id="2880"/>
    <lineage>
        <taxon>Eukaryota</taxon>
        <taxon>Sar</taxon>
        <taxon>Stramenopiles</taxon>
        <taxon>Ochrophyta</taxon>
        <taxon>PX clade</taxon>
        <taxon>Phaeophyceae</taxon>
        <taxon>Ectocarpales</taxon>
        <taxon>Ectocarpaceae</taxon>
        <taxon>Ectocarpus</taxon>
    </lineage>
</organism>
<proteinExistence type="inferred from homology"/>
<keyword evidence="7" id="KW-0732">Signal</keyword>
<evidence type="ECO:0000259" key="8">
    <source>
        <dbReference type="Pfam" id="PF00150"/>
    </source>
</evidence>
<dbReference type="OMA" id="KSINYEH"/>
<protein>
    <submittedName>
        <fullName evidence="9">Exo-1,3-beta-glucanase, family GH5</fullName>
        <ecNumber evidence="9">3.2.1.58</ecNumber>
    </submittedName>
</protein>
<gene>
    <name evidence="9" type="ORF">Esi_0054_0103</name>
</gene>
<keyword evidence="10" id="KW-1185">Reference proteome</keyword>
<dbReference type="STRING" id="2880.D7G419"/>
<dbReference type="Gene3D" id="3.20.20.80">
    <property type="entry name" value="Glycosidases"/>
    <property type="match status" value="1"/>
</dbReference>
<dbReference type="PANTHER" id="PTHR31297">
    <property type="entry name" value="GLUCAN ENDO-1,6-BETA-GLUCOSIDASE B"/>
    <property type="match status" value="1"/>
</dbReference>
<feature type="chain" id="PRO_5003096033" evidence="7">
    <location>
        <begin position="23"/>
        <end position="619"/>
    </location>
</feature>
<dbReference type="Pfam" id="PF00150">
    <property type="entry name" value="Cellulase"/>
    <property type="match status" value="1"/>
</dbReference>
<evidence type="ECO:0000256" key="3">
    <source>
        <dbReference type="ARBA" id="ARBA00023295"/>
    </source>
</evidence>
<evidence type="ECO:0000256" key="1">
    <source>
        <dbReference type="ARBA" id="ARBA00005641"/>
    </source>
</evidence>
<comment type="similarity">
    <text evidence="1 4">Belongs to the glycosyl hydrolase 5 (cellulase A) family.</text>
</comment>
<evidence type="ECO:0000256" key="7">
    <source>
        <dbReference type="SAM" id="SignalP"/>
    </source>
</evidence>
<dbReference type="InterPro" id="IPR001547">
    <property type="entry name" value="Glyco_hydro_5"/>
</dbReference>
<dbReference type="AlphaFoldDB" id="D7G419"/>
<dbReference type="GO" id="GO:0004338">
    <property type="term" value="F:glucan exo-1,3-beta-glucosidase activity"/>
    <property type="evidence" value="ECO:0007669"/>
    <property type="project" value="UniProtKB-EC"/>
</dbReference>
<keyword evidence="6" id="KW-0812">Transmembrane</keyword>
<name>D7G419_ECTSI</name>
<dbReference type="EC" id="3.2.1.58" evidence="9"/>
<dbReference type="InterPro" id="IPR017853">
    <property type="entry name" value="GH"/>
</dbReference>
<feature type="domain" description="Glycoside hydrolase family 5" evidence="8">
    <location>
        <begin position="127"/>
        <end position="390"/>
    </location>
</feature>
<feature type="transmembrane region" description="Helical" evidence="6">
    <location>
        <begin position="551"/>
        <end position="571"/>
    </location>
</feature>